<dbReference type="Pfam" id="PF05685">
    <property type="entry name" value="Uma2"/>
    <property type="match status" value="1"/>
</dbReference>
<dbReference type="InterPro" id="IPR012296">
    <property type="entry name" value="Nuclease_put_TT1808"/>
</dbReference>
<reference evidence="2" key="1">
    <citation type="submission" date="2020-09" db="EMBL/GenBank/DDBJ databases">
        <authorList>
            <person name="Kim M.K."/>
        </authorList>
    </citation>
    <scope>NUCLEOTIDE SEQUENCE</scope>
    <source>
        <strain evidence="2">BT702</strain>
    </source>
</reference>
<protein>
    <submittedName>
        <fullName evidence="2">Uma2 family endonuclease</fullName>
    </submittedName>
</protein>
<dbReference type="GO" id="GO:0004519">
    <property type="term" value="F:endonuclease activity"/>
    <property type="evidence" value="ECO:0007669"/>
    <property type="project" value="UniProtKB-KW"/>
</dbReference>
<evidence type="ECO:0000313" key="2">
    <source>
        <dbReference type="EMBL" id="MBD2701042.1"/>
    </source>
</evidence>
<organism evidence="2 3">
    <name type="scientific">Spirosoma profusum</name>
    <dbReference type="NCBI Taxonomy" id="2771354"/>
    <lineage>
        <taxon>Bacteria</taxon>
        <taxon>Pseudomonadati</taxon>
        <taxon>Bacteroidota</taxon>
        <taxon>Cytophagia</taxon>
        <taxon>Cytophagales</taxon>
        <taxon>Cytophagaceae</taxon>
        <taxon>Spirosoma</taxon>
    </lineage>
</organism>
<feature type="domain" description="Putative restriction endonuclease" evidence="1">
    <location>
        <begin position="36"/>
        <end position="190"/>
    </location>
</feature>
<dbReference type="SUPFAM" id="SSF52980">
    <property type="entry name" value="Restriction endonuclease-like"/>
    <property type="match status" value="1"/>
</dbReference>
<gene>
    <name evidence="2" type="ORF">IC229_10385</name>
</gene>
<dbReference type="Gene3D" id="3.90.1570.10">
    <property type="entry name" value="tt1808, chain A"/>
    <property type="match status" value="1"/>
</dbReference>
<dbReference type="InterPro" id="IPR011335">
    <property type="entry name" value="Restrct_endonuc-II-like"/>
</dbReference>
<keyword evidence="2" id="KW-0378">Hydrolase</keyword>
<dbReference type="InterPro" id="IPR008538">
    <property type="entry name" value="Uma2"/>
</dbReference>
<name>A0A926XZE7_9BACT</name>
<dbReference type="CDD" id="cd06260">
    <property type="entry name" value="DUF820-like"/>
    <property type="match status" value="1"/>
</dbReference>
<dbReference type="Proteomes" id="UP000598820">
    <property type="component" value="Unassembled WGS sequence"/>
</dbReference>
<keyword evidence="3" id="KW-1185">Reference proteome</keyword>
<keyword evidence="2" id="KW-0255">Endonuclease</keyword>
<evidence type="ECO:0000259" key="1">
    <source>
        <dbReference type="Pfam" id="PF05685"/>
    </source>
</evidence>
<dbReference type="PANTHER" id="PTHR36558">
    <property type="entry name" value="GLR1098 PROTEIN"/>
    <property type="match status" value="1"/>
</dbReference>
<keyword evidence="2" id="KW-0540">Nuclease</keyword>
<accession>A0A926XZE7</accession>
<dbReference type="AlphaFoldDB" id="A0A926XZE7"/>
<evidence type="ECO:0000313" key="3">
    <source>
        <dbReference type="Proteomes" id="UP000598820"/>
    </source>
</evidence>
<dbReference type="EMBL" id="JACWZY010000007">
    <property type="protein sequence ID" value="MBD2701042.1"/>
    <property type="molecule type" value="Genomic_DNA"/>
</dbReference>
<sequence>MEAVMLNLPETLEEDELLRMPATWEEYVGIVDTVPYTVQFLNSELIMSQATAAHETLVGILIWLFNNSYIDQTEYRVMGSNIKIVIPDQESDVNADLSVAKEPVEYGTTPGGRLTEMRIKNPEIVVEILSKSTRKFDLEEKLSYYKLIPSLQHILFVDQYRPFASVYTRTNVPDEWLNHDYRTMESVVQLGDLALPMATIYRKTTFK</sequence>
<proteinExistence type="predicted"/>
<comment type="caution">
    <text evidence="2">The sequence shown here is derived from an EMBL/GenBank/DDBJ whole genome shotgun (WGS) entry which is preliminary data.</text>
</comment>
<dbReference type="PANTHER" id="PTHR36558:SF1">
    <property type="entry name" value="RESTRICTION ENDONUCLEASE DOMAIN-CONTAINING PROTEIN-RELATED"/>
    <property type="match status" value="1"/>
</dbReference>